<dbReference type="PRINTS" id="PR00943">
    <property type="entry name" value="CUATPASE"/>
</dbReference>
<evidence type="ECO:0000256" key="5">
    <source>
        <dbReference type="ARBA" id="ARBA00022723"/>
    </source>
</evidence>
<evidence type="ECO:0000256" key="3">
    <source>
        <dbReference type="ARBA" id="ARBA00022475"/>
    </source>
</evidence>
<dbReference type="InterPro" id="IPR001757">
    <property type="entry name" value="P_typ_ATPase"/>
</dbReference>
<dbReference type="SUPFAM" id="SSF55008">
    <property type="entry name" value="HMA, heavy metal-associated domain"/>
    <property type="match status" value="2"/>
</dbReference>
<dbReference type="RefSeq" id="WP_058289334.1">
    <property type="nucleotide sequence ID" value="NZ_CYSD01000018.1"/>
</dbReference>
<evidence type="ECO:0000313" key="13">
    <source>
        <dbReference type="EMBL" id="CUH77128.1"/>
    </source>
</evidence>
<dbReference type="InterPro" id="IPR006121">
    <property type="entry name" value="HMA_dom"/>
</dbReference>
<dbReference type="Gene3D" id="3.30.70.100">
    <property type="match status" value="2"/>
</dbReference>
<feature type="transmembrane region" description="Helical" evidence="11">
    <location>
        <begin position="419"/>
        <end position="441"/>
    </location>
</feature>
<gene>
    <name evidence="13" type="primary">actP_2</name>
    <name evidence="13" type="ORF">TRM7557_01220</name>
</gene>
<dbReference type="GO" id="GO:0005524">
    <property type="term" value="F:ATP binding"/>
    <property type="evidence" value="ECO:0007669"/>
    <property type="project" value="UniProtKB-UniRule"/>
</dbReference>
<dbReference type="PRINTS" id="PR00119">
    <property type="entry name" value="CATATPASE"/>
</dbReference>
<dbReference type="SFLD" id="SFLDG00002">
    <property type="entry name" value="C1.7:_P-type_atpase_like"/>
    <property type="match status" value="1"/>
</dbReference>
<dbReference type="InterPro" id="IPR008250">
    <property type="entry name" value="ATPase_P-typ_transduc_dom_A_sf"/>
</dbReference>
<dbReference type="Pfam" id="PF00403">
    <property type="entry name" value="HMA"/>
    <property type="match status" value="2"/>
</dbReference>
<protein>
    <submittedName>
        <fullName evidence="13">Copper-transporting P-type ATPase</fullName>
        <ecNumber evidence="13">3.6.3.4</ecNumber>
    </submittedName>
</protein>
<feature type="transmembrane region" description="Helical" evidence="11">
    <location>
        <begin position="265"/>
        <end position="284"/>
    </location>
</feature>
<dbReference type="SUPFAM" id="SSF56784">
    <property type="entry name" value="HAD-like"/>
    <property type="match status" value="1"/>
</dbReference>
<dbReference type="InterPro" id="IPR023299">
    <property type="entry name" value="ATPase_P-typ_cyto_dom_N"/>
</dbReference>
<evidence type="ECO:0000256" key="7">
    <source>
        <dbReference type="ARBA" id="ARBA00022840"/>
    </source>
</evidence>
<keyword evidence="4 11" id="KW-0812">Transmembrane</keyword>
<dbReference type="PANTHER" id="PTHR43520:SF8">
    <property type="entry name" value="P-TYPE CU(+) TRANSPORTER"/>
    <property type="match status" value="1"/>
</dbReference>
<comment type="subcellular location">
    <subcellularLocation>
        <location evidence="1">Cell membrane</location>
        <topology evidence="1">Multi-pass membrane protein</topology>
    </subcellularLocation>
</comment>
<dbReference type="Pfam" id="PF00122">
    <property type="entry name" value="E1-E2_ATPase"/>
    <property type="match status" value="1"/>
</dbReference>
<dbReference type="InterPro" id="IPR023298">
    <property type="entry name" value="ATPase_P-typ_TM_dom_sf"/>
</dbReference>
<dbReference type="SUPFAM" id="SSF81653">
    <property type="entry name" value="Calcium ATPase, transduction domain A"/>
    <property type="match status" value="1"/>
</dbReference>
<keyword evidence="6 11" id="KW-0547">Nucleotide-binding</keyword>
<dbReference type="Gene3D" id="3.40.1110.10">
    <property type="entry name" value="Calcium-transporting ATPase, cytoplasmic domain N"/>
    <property type="match status" value="1"/>
</dbReference>
<keyword evidence="10 11" id="KW-0472">Membrane</keyword>
<dbReference type="PROSITE" id="PS00154">
    <property type="entry name" value="ATPASE_E1_E2"/>
    <property type="match status" value="1"/>
</dbReference>
<dbReference type="AlphaFoldDB" id="A0A0P1GMX0"/>
<dbReference type="PANTHER" id="PTHR43520">
    <property type="entry name" value="ATP7, ISOFORM B"/>
    <property type="match status" value="1"/>
</dbReference>
<dbReference type="InterPro" id="IPR059000">
    <property type="entry name" value="ATPase_P-type_domA"/>
</dbReference>
<sequence length="811" mass="83558">MAQAVRQANLSFGVTGLNCAGCAGRAERALAAAPGVVSASVNIASKQAMVEPGSATLGDLRSALKRAGYPAAEAVSELKLEGMNCASCVGRLEQLFQTQPGVIEAQVNLAEGTARIRHLIGPVAGQGLAQAATEAGYPAQLLADPAADLAQAQGAEDLRERRTLLLALALALPLFLMEMGGHIYPPLHHALMRLLGHQEILLVQFLLCTLLLIGPGRQFFLRGVPALLRGAPDMNSLVATGTFAAWAYSTLAVFLPGLFPPGSAQVYFEAAGVVTALVLLGRWLEARAKGRTGAAIRALLDLQPPEAEVIAADGSSSFCALSEVQTGMVLRLRPGAKVPVDGVVIDGESHVNESMMTGEPLPVAKTIGARLTAGCVNGAGVLDMRAEAVGADTRLAQIIAMVRAAQGGKLPVQALVDRVTLWFVPAVMGLAALTALGWLLFGPDLPHALVAAVCVLIIACPCAMGLATPTSVMVALGRAAQLGVLFRRGDALQRLGEVDCLVFDKTGTLTEGRPTLSEITVLPGFDQDMLLTQVASLEARSEHPLAHAFEDVTADLKVEALEVLAGQGLRGRVAGQDLRVGSARLLQDAGISCAPVAELAAGWAGQGAGVMYVACDGALAAVIAVRDPIRAEAKAALSDLRAEGLRLVMLTGDGTSTAQQVAQELGITEVHAECLPEDKHAKIAALKAKGARLGFVGDGINDAPALAASDVGITVGSGTDVAIEAADVVLSKGGLRGLPVARQISRAAMRNIRQNLGWAFGYNVALLPVAAGVLVPFGGPLLSPTLGGTAMALSSVFVVSNALRLARFAPT</sequence>
<feature type="domain" description="HMA" evidence="12">
    <location>
        <begin position="74"/>
        <end position="140"/>
    </location>
</feature>
<keyword evidence="13" id="KW-0378">Hydrolase</keyword>
<keyword evidence="5 11" id="KW-0479">Metal-binding</keyword>
<evidence type="ECO:0000256" key="6">
    <source>
        <dbReference type="ARBA" id="ARBA00022741"/>
    </source>
</evidence>
<dbReference type="FunFam" id="2.70.150.10:FF:000020">
    <property type="entry name" value="Copper-exporting P-type ATPase A"/>
    <property type="match status" value="1"/>
</dbReference>
<dbReference type="SUPFAM" id="SSF81665">
    <property type="entry name" value="Calcium ATPase, transmembrane domain M"/>
    <property type="match status" value="1"/>
</dbReference>
<evidence type="ECO:0000256" key="9">
    <source>
        <dbReference type="ARBA" id="ARBA00022989"/>
    </source>
</evidence>
<dbReference type="EMBL" id="CYSD01000018">
    <property type="protein sequence ID" value="CUH77128.1"/>
    <property type="molecule type" value="Genomic_DNA"/>
</dbReference>
<feature type="transmembrane region" description="Helical" evidence="11">
    <location>
        <begin position="164"/>
        <end position="184"/>
    </location>
</feature>
<dbReference type="CDD" id="cd02094">
    <property type="entry name" value="P-type_ATPase_Cu-like"/>
    <property type="match status" value="1"/>
</dbReference>
<dbReference type="InterPro" id="IPR023214">
    <property type="entry name" value="HAD_sf"/>
</dbReference>
<dbReference type="NCBIfam" id="TIGR01494">
    <property type="entry name" value="ATPase_P-type"/>
    <property type="match status" value="1"/>
</dbReference>
<dbReference type="SFLD" id="SFLDF00027">
    <property type="entry name" value="p-type_atpase"/>
    <property type="match status" value="1"/>
</dbReference>
<evidence type="ECO:0000256" key="11">
    <source>
        <dbReference type="RuleBase" id="RU362081"/>
    </source>
</evidence>
<dbReference type="Gene3D" id="2.70.150.10">
    <property type="entry name" value="Calcium-transporting ATPase, cytoplasmic transduction domain A"/>
    <property type="match status" value="1"/>
</dbReference>
<dbReference type="GO" id="GO:0043682">
    <property type="term" value="F:P-type divalent copper transporter activity"/>
    <property type="evidence" value="ECO:0007669"/>
    <property type="project" value="TreeGrafter"/>
</dbReference>
<evidence type="ECO:0000256" key="4">
    <source>
        <dbReference type="ARBA" id="ARBA00022692"/>
    </source>
</evidence>
<evidence type="ECO:0000313" key="14">
    <source>
        <dbReference type="Proteomes" id="UP000052022"/>
    </source>
</evidence>
<keyword evidence="9 11" id="KW-1133">Transmembrane helix</keyword>
<dbReference type="SFLD" id="SFLDS00003">
    <property type="entry name" value="Haloacid_Dehalogenase"/>
    <property type="match status" value="1"/>
</dbReference>
<reference evidence="13 14" key="1">
    <citation type="submission" date="2015-09" db="EMBL/GenBank/DDBJ databases">
        <authorList>
            <consortium name="Swine Surveillance"/>
        </authorList>
    </citation>
    <scope>NUCLEOTIDE SEQUENCE [LARGE SCALE GENOMIC DNA]</scope>
    <source>
        <strain evidence="13 14">CECT 7557</strain>
    </source>
</reference>
<dbReference type="GO" id="GO:0005507">
    <property type="term" value="F:copper ion binding"/>
    <property type="evidence" value="ECO:0007669"/>
    <property type="project" value="TreeGrafter"/>
</dbReference>
<dbReference type="Gene3D" id="3.40.50.1000">
    <property type="entry name" value="HAD superfamily/HAD-like"/>
    <property type="match status" value="1"/>
</dbReference>
<feature type="transmembrane region" description="Helical" evidence="11">
    <location>
        <begin position="756"/>
        <end position="775"/>
    </location>
</feature>
<dbReference type="NCBIfam" id="TIGR01525">
    <property type="entry name" value="ATPase-IB_hvy"/>
    <property type="match status" value="1"/>
</dbReference>
<dbReference type="Proteomes" id="UP000052022">
    <property type="component" value="Unassembled WGS sequence"/>
</dbReference>
<dbReference type="InterPro" id="IPR044492">
    <property type="entry name" value="P_typ_ATPase_HD_dom"/>
</dbReference>
<feature type="transmembrane region" description="Helical" evidence="11">
    <location>
        <begin position="196"/>
        <end position="216"/>
    </location>
</feature>
<comment type="similarity">
    <text evidence="2 11">Belongs to the cation transport ATPase (P-type) (TC 3.A.3) family. Type IB subfamily.</text>
</comment>
<dbReference type="Pfam" id="PF00702">
    <property type="entry name" value="Hydrolase"/>
    <property type="match status" value="1"/>
</dbReference>
<dbReference type="GO" id="GO:0005886">
    <property type="term" value="C:plasma membrane"/>
    <property type="evidence" value="ECO:0007669"/>
    <property type="project" value="UniProtKB-SubCell"/>
</dbReference>
<dbReference type="InterPro" id="IPR027256">
    <property type="entry name" value="P-typ_ATPase_IB"/>
</dbReference>
<dbReference type="PROSITE" id="PS50846">
    <property type="entry name" value="HMA_2"/>
    <property type="match status" value="2"/>
</dbReference>
<evidence type="ECO:0000256" key="2">
    <source>
        <dbReference type="ARBA" id="ARBA00006024"/>
    </source>
</evidence>
<feature type="transmembrane region" description="Helical" evidence="11">
    <location>
        <begin position="781"/>
        <end position="803"/>
    </location>
</feature>
<keyword evidence="14" id="KW-1185">Reference proteome</keyword>
<feature type="transmembrane region" description="Helical" evidence="11">
    <location>
        <begin position="237"/>
        <end position="259"/>
    </location>
</feature>
<evidence type="ECO:0000259" key="12">
    <source>
        <dbReference type="PROSITE" id="PS50846"/>
    </source>
</evidence>
<keyword evidence="7 11" id="KW-0067">ATP-binding</keyword>
<dbReference type="GO" id="GO:0060003">
    <property type="term" value="P:copper ion export"/>
    <property type="evidence" value="ECO:0007669"/>
    <property type="project" value="UniProtKB-ARBA"/>
</dbReference>
<dbReference type="InterPro" id="IPR036163">
    <property type="entry name" value="HMA_dom_sf"/>
</dbReference>
<dbReference type="EC" id="3.6.3.4" evidence="13"/>
<dbReference type="InterPro" id="IPR036412">
    <property type="entry name" value="HAD-like_sf"/>
</dbReference>
<keyword evidence="8" id="KW-1278">Translocase</keyword>
<name>A0A0P1GMX0_9RHOB</name>
<dbReference type="STRING" id="928856.SAMN04488049_11514"/>
<keyword evidence="3 11" id="KW-1003">Cell membrane</keyword>
<dbReference type="InterPro" id="IPR018303">
    <property type="entry name" value="ATPase_P-typ_P_site"/>
</dbReference>
<dbReference type="GO" id="GO:0016887">
    <property type="term" value="F:ATP hydrolysis activity"/>
    <property type="evidence" value="ECO:0007669"/>
    <property type="project" value="InterPro"/>
</dbReference>
<feature type="domain" description="HMA" evidence="12">
    <location>
        <begin position="8"/>
        <end position="72"/>
    </location>
</feature>
<proteinExistence type="inferred from homology"/>
<organism evidence="13 14">
    <name type="scientific">Tritonibacter multivorans</name>
    <dbReference type="NCBI Taxonomy" id="928856"/>
    <lineage>
        <taxon>Bacteria</taxon>
        <taxon>Pseudomonadati</taxon>
        <taxon>Pseudomonadota</taxon>
        <taxon>Alphaproteobacteria</taxon>
        <taxon>Rhodobacterales</taxon>
        <taxon>Paracoccaceae</taxon>
        <taxon>Tritonibacter</taxon>
    </lineage>
</organism>
<feature type="transmembrane region" description="Helical" evidence="11">
    <location>
        <begin position="447"/>
        <end position="468"/>
    </location>
</feature>
<accession>A0A0P1GMX0</accession>
<evidence type="ECO:0000256" key="1">
    <source>
        <dbReference type="ARBA" id="ARBA00004651"/>
    </source>
</evidence>
<dbReference type="NCBIfam" id="TIGR01511">
    <property type="entry name" value="ATPase-IB1_Cu"/>
    <property type="match status" value="1"/>
</dbReference>
<dbReference type="CDD" id="cd00371">
    <property type="entry name" value="HMA"/>
    <property type="match status" value="2"/>
</dbReference>
<dbReference type="OrthoDB" id="9807843at2"/>
<dbReference type="GO" id="GO:0055070">
    <property type="term" value="P:copper ion homeostasis"/>
    <property type="evidence" value="ECO:0007669"/>
    <property type="project" value="TreeGrafter"/>
</dbReference>
<evidence type="ECO:0000256" key="10">
    <source>
        <dbReference type="ARBA" id="ARBA00023136"/>
    </source>
</evidence>
<evidence type="ECO:0000256" key="8">
    <source>
        <dbReference type="ARBA" id="ARBA00022967"/>
    </source>
</evidence>